<feature type="compositionally biased region" description="Acidic residues" evidence="1">
    <location>
        <begin position="571"/>
        <end position="581"/>
    </location>
</feature>
<protein>
    <submittedName>
        <fullName evidence="2">Uncharacterized protein</fullName>
    </submittedName>
</protein>
<proteinExistence type="predicted"/>
<feature type="region of interest" description="Disordered" evidence="1">
    <location>
        <begin position="22"/>
        <end position="443"/>
    </location>
</feature>
<comment type="caution">
    <text evidence="2">The sequence shown here is derived from an EMBL/GenBank/DDBJ whole genome shotgun (WGS) entry which is preliminary data.</text>
</comment>
<feature type="compositionally biased region" description="Acidic residues" evidence="1">
    <location>
        <begin position="667"/>
        <end position="679"/>
    </location>
</feature>
<organism evidence="2 3">
    <name type="scientific">Ephemerocybe angulata</name>
    <dbReference type="NCBI Taxonomy" id="980116"/>
    <lineage>
        <taxon>Eukaryota</taxon>
        <taxon>Fungi</taxon>
        <taxon>Dikarya</taxon>
        <taxon>Basidiomycota</taxon>
        <taxon>Agaricomycotina</taxon>
        <taxon>Agaricomycetes</taxon>
        <taxon>Agaricomycetidae</taxon>
        <taxon>Agaricales</taxon>
        <taxon>Agaricineae</taxon>
        <taxon>Psathyrellaceae</taxon>
        <taxon>Ephemerocybe</taxon>
    </lineage>
</organism>
<feature type="region of interest" description="Disordered" evidence="1">
    <location>
        <begin position="551"/>
        <end position="583"/>
    </location>
</feature>
<feature type="compositionally biased region" description="Polar residues" evidence="1">
    <location>
        <begin position="504"/>
        <end position="514"/>
    </location>
</feature>
<keyword evidence="3" id="KW-1185">Reference proteome</keyword>
<accession>A0A8H5FL43</accession>
<feature type="compositionally biased region" description="Acidic residues" evidence="1">
    <location>
        <begin position="237"/>
        <end position="251"/>
    </location>
</feature>
<reference evidence="2 3" key="1">
    <citation type="journal article" date="2020" name="ISME J.">
        <title>Uncovering the hidden diversity of litter-decomposition mechanisms in mushroom-forming fungi.</title>
        <authorList>
            <person name="Floudas D."/>
            <person name="Bentzer J."/>
            <person name="Ahren D."/>
            <person name="Johansson T."/>
            <person name="Persson P."/>
            <person name="Tunlid A."/>
        </authorList>
    </citation>
    <scope>NUCLEOTIDE SEQUENCE [LARGE SCALE GENOMIC DNA]</scope>
    <source>
        <strain evidence="2 3">CBS 175.51</strain>
    </source>
</reference>
<feature type="compositionally biased region" description="Polar residues" evidence="1">
    <location>
        <begin position="732"/>
        <end position="747"/>
    </location>
</feature>
<feature type="compositionally biased region" description="Polar residues" evidence="1">
    <location>
        <begin position="1289"/>
        <end position="1298"/>
    </location>
</feature>
<feature type="region of interest" description="Disordered" evidence="1">
    <location>
        <begin position="918"/>
        <end position="937"/>
    </location>
</feature>
<evidence type="ECO:0000313" key="3">
    <source>
        <dbReference type="Proteomes" id="UP000541558"/>
    </source>
</evidence>
<dbReference type="Proteomes" id="UP000541558">
    <property type="component" value="Unassembled WGS sequence"/>
</dbReference>
<feature type="region of interest" description="Disordered" evidence="1">
    <location>
        <begin position="463"/>
        <end position="522"/>
    </location>
</feature>
<feature type="compositionally biased region" description="Basic and acidic residues" evidence="1">
    <location>
        <begin position="602"/>
        <end position="617"/>
    </location>
</feature>
<feature type="compositionally biased region" description="Basic and acidic residues" evidence="1">
    <location>
        <begin position="647"/>
        <end position="661"/>
    </location>
</feature>
<feature type="compositionally biased region" description="Low complexity" evidence="1">
    <location>
        <begin position="312"/>
        <end position="322"/>
    </location>
</feature>
<evidence type="ECO:0000313" key="2">
    <source>
        <dbReference type="EMBL" id="KAF5340333.1"/>
    </source>
</evidence>
<feature type="compositionally biased region" description="Polar residues" evidence="1">
    <location>
        <begin position="104"/>
        <end position="120"/>
    </location>
</feature>
<evidence type="ECO:0000256" key="1">
    <source>
        <dbReference type="SAM" id="MobiDB-lite"/>
    </source>
</evidence>
<feature type="region of interest" description="Disordered" evidence="1">
    <location>
        <begin position="1436"/>
        <end position="1468"/>
    </location>
</feature>
<feature type="region of interest" description="Disordered" evidence="1">
    <location>
        <begin position="1311"/>
        <end position="1362"/>
    </location>
</feature>
<feature type="compositionally biased region" description="Basic and acidic residues" evidence="1">
    <location>
        <begin position="627"/>
        <end position="637"/>
    </location>
</feature>
<sequence>MAENRHPGGEPDSAYQIRTAFSSMTVGTPQQQPPLPKLDLASLKKPRSKNNRNKIDSSPFKKRTSAAIAEPKPMSGDRMFNVAGSTGSGAQGYSNHELGHEEQAGQTLTVNVDTTRTQLISPPPEEMLRRNQQRLPPLFTPSLLADDDVERRMGAVAQPTPMTNKNTKRKRQLATPKVSKTALPATTEEGDLEGNLGDVASTSTISGTGTGVGGWAEATPNPRLRKQVRRQAQFEHEGDDDLDEDDQDVEMESPTRPSYASGTRDAHTSPSREAKGKGRERVQNSHQQEEHVPPLRVRLFRPSTSHDDVQEGVEAGAVGSVGKARAGRKKPPIPPYEPPGDVFTPPREVTVSPPHTEARRRNKQAPRSSTSRTQAHTEDEDDPLLLSSEVEEMQMGLETPGPRWVQQRTPKGKSSSRKAPLDKSTARSTGRRKKVALTPGSARKTVRLESTSVTEAAEVVLEEELDDIEEKPKERKTPVGTASRTSLNFDLPPSSDDEDEGNYDWTQGHTQPMESTEDSMMHMDEGDAEVEPVAVGLLDFDAALKAHASVSTLNGSPHDGKPGASASWSDSDSEDELDALGELEGRGEYTGRWRMLKVRVKADPPSEATELRMEEWGRPISPFPGVRRIDKDGREVPPDDDLAEALDEVKEMREEEMEKAWDAAVEGMEEDVEEEDEELPAPPPMTSEADVLEHEGGEEEEEEEVVRLSTSLEPEDDVPVHPDAPATPAQPFENSSSPYQFHTHYQTSSSHSRSKSQDRTKPLFNSRYQPSYEDDSHREEEEEEQDPVTPLPAARRASAPHKFFDFDRRAPITPVNVQQSQPEYEEHFTPLKKGSAELDLEEEEAQEEGGDDASDLEDLDLGMVKIVSADPRAAARAAAILKQYDYECFTKLSMKQRKEKERRQRRYSSLDDFSQDSRRKNLLGSGIGKSGARDVAEREKARLRQRRSMGVVGERVVIPGSPSVTLPELLSQVEKEIIEEGALPMSPLRSQMRAGDGAMRVEEESTPAGLNMERNMYETPVQGGERFAVPPAIAAWNVSVGSRSPGSLEKESGGGRERAWTKEEWKLLDSCLTDERMGEGHGGYSPYTQELKEVDEVSVDDVVERFVQAVGGKDVVNGYGSAWSLDVMKQRVRALQNKQRAGNVAPPSTPSAATPSTTERVLGGDKRRASMDVPDFTPLGRRAPPPRKSRPLPALKTTDNAPFATLAGTDRRKSVPATLLAPRYSHLLDEARVIHAEVEEMSGQQGETSVEVEPEQASSEPFPSVEQEPADPPVEQPILETPKPRDTSDSSFKTPSTTLGKKIKGIFFSYMPTLSKTAPPPRRQPREAQPGLPLPPPEVLHKNRGPVATPAKAPLPKPKHPKELVELHPVAPAPKPSMIPRWNKGSAPSRLVQLNHVSPVPAPGAAGAPKPRRSSGASVKDLVRGFEEIKKVKEEEVRRSYSRNGRRSGEKVFAAPGTLMGLSRPGWK</sequence>
<dbReference type="EMBL" id="JAACJK010000004">
    <property type="protein sequence ID" value="KAF5340333.1"/>
    <property type="molecule type" value="Genomic_DNA"/>
</dbReference>
<feature type="region of interest" description="Disordered" evidence="1">
    <location>
        <begin position="1138"/>
        <end position="1209"/>
    </location>
</feature>
<feature type="compositionally biased region" description="Low complexity" evidence="1">
    <location>
        <begin position="1397"/>
        <end position="1409"/>
    </location>
</feature>
<feature type="region of interest" description="Disordered" evidence="1">
    <location>
        <begin position="602"/>
        <end position="857"/>
    </location>
</feature>
<gene>
    <name evidence="2" type="ORF">D9611_007944</name>
</gene>
<name>A0A8H5FL43_9AGAR</name>
<feature type="region of interest" description="Disordered" evidence="1">
    <location>
        <begin position="1240"/>
        <end position="1298"/>
    </location>
</feature>
<feature type="compositionally biased region" description="Basic and acidic residues" evidence="1">
    <location>
        <begin position="264"/>
        <end position="293"/>
    </location>
</feature>
<feature type="compositionally biased region" description="Acidic residues" evidence="1">
    <location>
        <begin position="838"/>
        <end position="857"/>
    </location>
</feature>
<feature type="region of interest" description="Disordered" evidence="1">
    <location>
        <begin position="1397"/>
        <end position="1419"/>
    </location>
</feature>
<feature type="compositionally biased region" description="Polar residues" evidence="1">
    <location>
        <begin position="365"/>
        <end position="374"/>
    </location>
</feature>
<dbReference type="OrthoDB" id="3258279at2759"/>